<dbReference type="Proteomes" id="UP000306402">
    <property type="component" value="Unassembled WGS sequence"/>
</dbReference>
<reference evidence="1 2" key="1">
    <citation type="submission" date="2019-05" db="EMBL/GenBank/DDBJ databases">
        <authorList>
            <person name="Qu J.-H."/>
        </authorList>
    </citation>
    <scope>NUCLEOTIDE SEQUENCE [LARGE SCALE GENOMIC DNA]</scope>
    <source>
        <strain evidence="1 2">T17</strain>
    </source>
</reference>
<comment type="caution">
    <text evidence="1">The sequence shown here is derived from an EMBL/GenBank/DDBJ whole genome shotgun (WGS) entry which is preliminary data.</text>
</comment>
<dbReference type="AlphaFoldDB" id="A0A5R9L690"/>
<proteinExistence type="predicted"/>
<name>A0A5R9L690_9BACT</name>
<evidence type="ECO:0000313" key="1">
    <source>
        <dbReference type="EMBL" id="TLV03931.1"/>
    </source>
</evidence>
<gene>
    <name evidence="1" type="ORF">FEN17_10200</name>
</gene>
<protein>
    <submittedName>
        <fullName evidence="1">Uncharacterized protein</fullName>
    </submittedName>
</protein>
<keyword evidence="2" id="KW-1185">Reference proteome</keyword>
<organism evidence="1 2">
    <name type="scientific">Dyadobacter luticola</name>
    <dbReference type="NCBI Taxonomy" id="1979387"/>
    <lineage>
        <taxon>Bacteria</taxon>
        <taxon>Pseudomonadati</taxon>
        <taxon>Bacteroidota</taxon>
        <taxon>Cytophagia</taxon>
        <taxon>Cytophagales</taxon>
        <taxon>Spirosomataceae</taxon>
        <taxon>Dyadobacter</taxon>
    </lineage>
</organism>
<dbReference type="EMBL" id="VCEJ01000002">
    <property type="protein sequence ID" value="TLV03931.1"/>
    <property type="molecule type" value="Genomic_DNA"/>
</dbReference>
<accession>A0A5R9L690</accession>
<dbReference type="RefSeq" id="WP_138365141.1">
    <property type="nucleotide sequence ID" value="NZ_VCEJ01000002.1"/>
</dbReference>
<dbReference type="OrthoDB" id="962803at2"/>
<sequence>MFPSDLVQEQESKTIKKSATKALEAGQRYIYVVYDPEATDQESAQQLAFIEQRFENSRTPARQVTNEKHFKTLREAKIFVRNNFALGAEYFSSKQLSNPDNVFYTLADKLAYFMA</sequence>
<evidence type="ECO:0000313" key="2">
    <source>
        <dbReference type="Proteomes" id="UP000306402"/>
    </source>
</evidence>